<evidence type="ECO:0000313" key="1">
    <source>
        <dbReference type="EMBL" id="BBA96952.1"/>
    </source>
</evidence>
<dbReference type="SUPFAM" id="SSF52540">
    <property type="entry name" value="P-loop containing nucleoside triphosphate hydrolases"/>
    <property type="match status" value="1"/>
</dbReference>
<dbReference type="InterPro" id="IPR027417">
    <property type="entry name" value="P-loop_NTPase"/>
</dbReference>
<dbReference type="EMBL" id="AP018365">
    <property type="protein sequence ID" value="BBA96952.1"/>
    <property type="molecule type" value="Genomic_DNA"/>
</dbReference>
<dbReference type="KEGG" id="arev:RVR_2486"/>
<evidence type="ECO:0000313" key="2">
    <source>
        <dbReference type="Proteomes" id="UP000595703"/>
    </source>
</evidence>
<accession>A0A7U3UQN9</accession>
<proteinExistence type="predicted"/>
<keyword evidence="2" id="KW-1185">Reference proteome</keyword>
<dbReference type="Proteomes" id="UP000595703">
    <property type="component" value="Chromosome"/>
</dbReference>
<organism evidence="1 2">
    <name type="scientific">Actinacidiphila reveromycinica</name>
    <dbReference type="NCBI Taxonomy" id="659352"/>
    <lineage>
        <taxon>Bacteria</taxon>
        <taxon>Bacillati</taxon>
        <taxon>Actinomycetota</taxon>
        <taxon>Actinomycetes</taxon>
        <taxon>Kitasatosporales</taxon>
        <taxon>Streptomycetaceae</taxon>
        <taxon>Actinacidiphila</taxon>
    </lineage>
</organism>
<reference evidence="1 2" key="3">
    <citation type="journal article" date="2011" name="Nat. Chem. Biol.">
        <title>Reveromycin A biosynthesis uses RevG and RevJ for stereospecific spiroacetal formation.</title>
        <authorList>
            <person name="Takahashi S."/>
            <person name="Toyoda A."/>
            <person name="Sekiyama Y."/>
            <person name="Takagi H."/>
            <person name="Nogawa T."/>
            <person name="Uramoto M."/>
            <person name="Suzuki R."/>
            <person name="Koshino H."/>
            <person name="Kumano T."/>
            <person name="Panthee S."/>
            <person name="Dairi T."/>
            <person name="Ishikawa J."/>
            <person name="Ikeda H."/>
            <person name="Sakaki Y."/>
            <person name="Osada H."/>
        </authorList>
    </citation>
    <scope>NUCLEOTIDE SEQUENCE [LARGE SCALE GENOMIC DNA]</scope>
    <source>
        <strain evidence="1 2">SN-593</strain>
    </source>
</reference>
<reference evidence="1 2" key="1">
    <citation type="journal article" date="2010" name="J. Bacteriol.">
        <title>Biochemical characterization of a novel indole prenyltransferase from Streptomyces sp. SN-593.</title>
        <authorList>
            <person name="Takahashi S."/>
            <person name="Takagi H."/>
            <person name="Toyoda A."/>
            <person name="Uramoto M."/>
            <person name="Nogawa T."/>
            <person name="Ueki M."/>
            <person name="Sakaki Y."/>
            <person name="Osada H."/>
        </authorList>
    </citation>
    <scope>NUCLEOTIDE SEQUENCE [LARGE SCALE GENOMIC DNA]</scope>
    <source>
        <strain evidence="1 2">SN-593</strain>
    </source>
</reference>
<reference evidence="1 2" key="4">
    <citation type="journal article" date="2020" name="Sci. Rep.">
        <title>beta-carboline chemical signals induce reveromycin production through a LuxR family regulator in Streptomyces sp. SN-593.</title>
        <authorList>
            <person name="Panthee S."/>
            <person name="Kito N."/>
            <person name="Hayashi T."/>
            <person name="Shimizu T."/>
            <person name="Ishikawa J."/>
            <person name="Hamamoto H."/>
            <person name="Osada H."/>
            <person name="Takahashi S."/>
        </authorList>
    </citation>
    <scope>NUCLEOTIDE SEQUENCE [LARGE SCALE GENOMIC DNA]</scope>
    <source>
        <strain evidence="1 2">SN-593</strain>
    </source>
</reference>
<gene>
    <name evidence="1" type="ORF">RVR_2486</name>
</gene>
<protein>
    <submittedName>
        <fullName evidence="1">Uncharacterized protein</fullName>
    </submittedName>
</protein>
<dbReference type="AlphaFoldDB" id="A0A7U3UQN9"/>
<reference evidence="1 2" key="2">
    <citation type="journal article" date="2011" name="J. Antibiot.">
        <title>Furaquinocins I and J: novel polyketide isoprenoid hybrid compounds from Streptomyces reveromyceticus SN-593.</title>
        <authorList>
            <person name="Panthee S."/>
            <person name="Takahashi S."/>
            <person name="Takagi H."/>
            <person name="Nogawa T."/>
            <person name="Oowada E."/>
            <person name="Uramoto M."/>
            <person name="Osada H."/>
        </authorList>
    </citation>
    <scope>NUCLEOTIDE SEQUENCE [LARGE SCALE GENOMIC DNA]</scope>
    <source>
        <strain evidence="1 2">SN-593</strain>
    </source>
</reference>
<sequence>MRGGSSEQPVRISDVCKHFGETQVPHGVSLDATTGEVAVIIRPSGSGESALCRGMNRLDTVASGTVLIEASRYRPRAGS</sequence>
<name>A0A7U3UQN9_9ACTN</name>
<dbReference type="Gene3D" id="3.40.50.300">
    <property type="entry name" value="P-loop containing nucleotide triphosphate hydrolases"/>
    <property type="match status" value="1"/>
</dbReference>